<evidence type="ECO:0000313" key="3">
    <source>
        <dbReference type="Proteomes" id="UP000662931"/>
    </source>
</evidence>
<keyword evidence="3" id="KW-1185">Reference proteome</keyword>
<dbReference type="Pfam" id="PF00400">
    <property type="entry name" value="WD40"/>
    <property type="match status" value="1"/>
</dbReference>
<name>A0A875S3Q6_EENNA</name>
<dbReference type="SMART" id="SM00320">
    <property type="entry name" value="WD40"/>
    <property type="match status" value="2"/>
</dbReference>
<protein>
    <submittedName>
        <fullName evidence="2">Uncharacterized protein</fullName>
    </submittedName>
</protein>
<dbReference type="Gene3D" id="2.130.10.10">
    <property type="entry name" value="YVTN repeat-like/Quinoprotein amine dehydrogenase"/>
    <property type="match status" value="1"/>
</dbReference>
<evidence type="ECO:0000313" key="2">
    <source>
        <dbReference type="EMBL" id="QPG73924.1"/>
    </source>
</evidence>
<reference evidence="2" key="1">
    <citation type="submission" date="2020-10" db="EMBL/GenBank/DDBJ databases">
        <authorList>
            <person name="Roach M.J.R."/>
        </authorList>
    </citation>
    <scope>NUCLEOTIDE SEQUENCE</scope>
    <source>
        <strain evidence="2">CBS 1945</strain>
    </source>
</reference>
<dbReference type="SUPFAM" id="SSF50978">
    <property type="entry name" value="WD40 repeat-like"/>
    <property type="match status" value="1"/>
</dbReference>
<dbReference type="InterPro" id="IPR015943">
    <property type="entry name" value="WD40/YVTN_repeat-like_dom_sf"/>
</dbReference>
<dbReference type="InterPro" id="IPR001680">
    <property type="entry name" value="WD40_rpt"/>
</dbReference>
<dbReference type="KEGG" id="bnn:FOA43_001239"/>
<accession>A0A875S3Q6</accession>
<sequence>MDISNEIHDEMDMTIDEVNLADAVGIPDVAEAAAIVGGVDTPISSDTIIINNTFIGGGNFSFEGNVNQNIEGESTSGPITIPEFAIDNDFFDFLYAVYENEQATQEDESGRSSIETETETEASEMTETEGVSEHGICHEEAMSDTDKATRYDCEDLSSGFYHESQADSSLIRDDLLAIVENYKQRRQILDDRRLFSGSAVSNEMIKHVRDFCGCTMDSQGLIWNKDSQRKKVISKRMNTFGSYTHLYKSIGAASTEVDFHLNPTDNVLFQFDRFYTQPKLKLVHFQLRNLMTSFTHNEVYYASVKPNSDSTGLMKLNTVSGTLEEAQVDQYIDNDFTISVLTSSNDKYVAAGSFDGSLLLYFPRSGQAERYQISQESNRIINYILASKNPQFYTDLVIASNDKTLSIFDMVKGKKTNKVRFDWPINCIAENPLNSNVLLLVGDSKQSLIVDRRQSNNIPVYQFQHHHDFSFACDWNSDHLVATGNQDSTVRIYDDRNLSKPQRVLSGVYNGAVRNLKFSQGTQRQFLAFAESIDNVYLVDLNQQDKSQAYQHMHFFGKVGGLDFSQVDDRYDQELTIGVSDKSIGGIFRYRTDKFGDETGVNQMDWI</sequence>
<dbReference type="EMBL" id="CP064812">
    <property type="protein sequence ID" value="QPG73924.1"/>
    <property type="molecule type" value="Genomic_DNA"/>
</dbReference>
<dbReference type="AlphaFoldDB" id="A0A875S3Q6"/>
<dbReference type="OrthoDB" id="20669at2759"/>
<dbReference type="PANTHER" id="PTHR43991">
    <property type="entry name" value="WD REPEAT PROTEIN (AFU_ORTHOLOGUE AFUA_8G05640)-RELATED"/>
    <property type="match status" value="1"/>
</dbReference>
<dbReference type="RefSeq" id="XP_038777489.1">
    <property type="nucleotide sequence ID" value="XM_038921561.1"/>
</dbReference>
<dbReference type="InterPro" id="IPR036322">
    <property type="entry name" value="WD40_repeat_dom_sf"/>
</dbReference>
<organism evidence="2 3">
    <name type="scientific">Eeniella nana</name>
    <name type="common">Yeast</name>
    <name type="synonym">Brettanomyces nanus</name>
    <dbReference type="NCBI Taxonomy" id="13502"/>
    <lineage>
        <taxon>Eukaryota</taxon>
        <taxon>Fungi</taxon>
        <taxon>Dikarya</taxon>
        <taxon>Ascomycota</taxon>
        <taxon>Saccharomycotina</taxon>
        <taxon>Pichiomycetes</taxon>
        <taxon>Pichiales</taxon>
        <taxon>Pichiaceae</taxon>
        <taxon>Brettanomyces</taxon>
    </lineage>
</organism>
<feature type="compositionally biased region" description="Acidic residues" evidence="1">
    <location>
        <begin position="116"/>
        <end position="127"/>
    </location>
</feature>
<proteinExistence type="predicted"/>
<dbReference type="GeneID" id="62194640"/>
<dbReference type="Proteomes" id="UP000662931">
    <property type="component" value="Chromosome 1"/>
</dbReference>
<gene>
    <name evidence="2" type="ORF">FOA43_001239</name>
</gene>
<feature type="region of interest" description="Disordered" evidence="1">
    <location>
        <begin position="102"/>
        <end position="133"/>
    </location>
</feature>
<evidence type="ECO:0000256" key="1">
    <source>
        <dbReference type="SAM" id="MobiDB-lite"/>
    </source>
</evidence>
<dbReference type="PANTHER" id="PTHR43991:SF12">
    <property type="entry name" value="WD REPEAT PROTEIN (AFU_ORTHOLOGUE AFUA_8G05640)"/>
    <property type="match status" value="1"/>
</dbReference>